<dbReference type="PROSITE" id="PS00101">
    <property type="entry name" value="HEXAPEP_TRANSFERASES"/>
    <property type="match status" value="1"/>
</dbReference>
<evidence type="ECO:0000256" key="1">
    <source>
        <dbReference type="ARBA" id="ARBA00022679"/>
    </source>
</evidence>
<dbReference type="PANTHER" id="PTHR23416">
    <property type="entry name" value="SIALIC ACID SYNTHASE-RELATED"/>
    <property type="match status" value="1"/>
</dbReference>
<dbReference type="GO" id="GO:0008925">
    <property type="term" value="F:maltose O-acetyltransferase activity"/>
    <property type="evidence" value="ECO:0007669"/>
    <property type="project" value="UniProtKB-EC"/>
</dbReference>
<accession>A0A0M2HGT5</accession>
<dbReference type="InterPro" id="IPR051159">
    <property type="entry name" value="Hexapeptide_acetyltransf"/>
</dbReference>
<evidence type="ECO:0000313" key="4">
    <source>
        <dbReference type="Proteomes" id="UP000033956"/>
    </source>
</evidence>
<dbReference type="EC" id="2.3.1.79" evidence="3"/>
<dbReference type="PATRIC" id="fig|92835.4.peg.671"/>
<dbReference type="CDD" id="cd04647">
    <property type="entry name" value="LbH_MAT_like"/>
    <property type="match status" value="1"/>
</dbReference>
<dbReference type="InterPro" id="IPR018357">
    <property type="entry name" value="Hexapep_transf_CS"/>
</dbReference>
<dbReference type="Proteomes" id="UP000033956">
    <property type="component" value="Unassembled WGS sequence"/>
</dbReference>
<dbReference type="InterPro" id="IPR011004">
    <property type="entry name" value="Trimer_LpxA-like_sf"/>
</dbReference>
<dbReference type="RefSeq" id="WP_052682377.1">
    <property type="nucleotide sequence ID" value="NZ_BAAAUP010000010.1"/>
</dbReference>
<comment type="caution">
    <text evidence="3">The sequence shown here is derived from an EMBL/GenBank/DDBJ whole genome shotgun (WGS) entry which is preliminary data.</text>
</comment>
<evidence type="ECO:0000313" key="3">
    <source>
        <dbReference type="EMBL" id="KJL43977.1"/>
    </source>
</evidence>
<dbReference type="SUPFAM" id="SSF51161">
    <property type="entry name" value="Trimeric LpxA-like enzymes"/>
    <property type="match status" value="1"/>
</dbReference>
<dbReference type="STRING" id="92835.RS81_00654"/>
<dbReference type="EMBL" id="JYIZ01000034">
    <property type="protein sequence ID" value="KJL43977.1"/>
    <property type="molecule type" value="Genomic_DNA"/>
</dbReference>
<protein>
    <submittedName>
        <fullName evidence="3">Maltose O-acetyltransferase</fullName>
        <ecNumber evidence="3">2.3.1.79</ecNumber>
    </submittedName>
</protein>
<organism evidence="3 4">
    <name type="scientific">Microbacterium terrae</name>
    <dbReference type="NCBI Taxonomy" id="69369"/>
    <lineage>
        <taxon>Bacteria</taxon>
        <taxon>Bacillati</taxon>
        <taxon>Actinomycetota</taxon>
        <taxon>Actinomycetes</taxon>
        <taxon>Micrococcales</taxon>
        <taxon>Microbacteriaceae</taxon>
        <taxon>Microbacterium</taxon>
    </lineage>
</organism>
<sequence length="196" mass="20634">MTGANTMAEGATARDLVRSVAQDLTWGWKSFITNSVAGSPLCPRALRYAILRLRGFDVQTPKLQSRCTFTGGRDIRIGARTSVNVWCYFEAVAPIRIGEDCHIAMFTTIITSSHDVGPAGVIHRRSSAPVTIGDRVWLGAHVTVLPGVTIGDDVVVAAGAVVHRDLAAGGVYGGVPARLIRTLDEAPSVLAAANAG</sequence>
<reference evidence="3 4" key="1">
    <citation type="submission" date="2015-02" db="EMBL/GenBank/DDBJ databases">
        <title>Draft genome sequences of ten Microbacterium spp. with emphasis on heavy metal contaminated environments.</title>
        <authorList>
            <person name="Corretto E."/>
        </authorList>
    </citation>
    <scope>NUCLEOTIDE SEQUENCE [LARGE SCALE GENOMIC DNA]</scope>
    <source>
        <strain evidence="3 4">DSM 12510</strain>
    </source>
</reference>
<dbReference type="AlphaFoldDB" id="A0A0M2HGT5"/>
<keyword evidence="2" id="KW-0677">Repeat</keyword>
<gene>
    <name evidence="3" type="primary">maa</name>
    <name evidence="3" type="ORF">RS81_00654</name>
</gene>
<dbReference type="InterPro" id="IPR001451">
    <property type="entry name" value="Hexapep"/>
</dbReference>
<keyword evidence="1 3" id="KW-0808">Transferase</keyword>
<dbReference type="Pfam" id="PF00132">
    <property type="entry name" value="Hexapep"/>
    <property type="match status" value="1"/>
</dbReference>
<proteinExistence type="predicted"/>
<keyword evidence="3" id="KW-0012">Acyltransferase</keyword>
<dbReference type="PANTHER" id="PTHR23416:SF78">
    <property type="entry name" value="LIPOPOLYSACCHARIDE BIOSYNTHESIS O-ACETYL TRANSFERASE WBBJ-RELATED"/>
    <property type="match status" value="1"/>
</dbReference>
<name>A0A0M2HGT5_9MICO</name>
<evidence type="ECO:0000256" key="2">
    <source>
        <dbReference type="ARBA" id="ARBA00022737"/>
    </source>
</evidence>
<keyword evidence="4" id="KW-1185">Reference proteome</keyword>
<dbReference type="Gene3D" id="2.160.10.10">
    <property type="entry name" value="Hexapeptide repeat proteins"/>
    <property type="match status" value="1"/>
</dbReference>